<dbReference type="OrthoDB" id="539512at2759"/>
<dbReference type="RefSeq" id="XP_002946461.1">
    <property type="nucleotide sequence ID" value="XM_002946415.1"/>
</dbReference>
<protein>
    <submittedName>
        <fullName evidence="1">Uncharacterized protein</fullName>
    </submittedName>
</protein>
<proteinExistence type="predicted"/>
<organism evidence="2">
    <name type="scientific">Volvox carteri f. nagariensis</name>
    <dbReference type="NCBI Taxonomy" id="3068"/>
    <lineage>
        <taxon>Eukaryota</taxon>
        <taxon>Viridiplantae</taxon>
        <taxon>Chlorophyta</taxon>
        <taxon>core chlorophytes</taxon>
        <taxon>Chlorophyceae</taxon>
        <taxon>CS clade</taxon>
        <taxon>Chlamydomonadales</taxon>
        <taxon>Volvocaceae</taxon>
        <taxon>Volvox</taxon>
    </lineage>
</organism>
<dbReference type="eggNOG" id="ENOG502R8N3">
    <property type="taxonomic scope" value="Eukaryota"/>
</dbReference>
<name>D8TJK5_VOLCA</name>
<dbReference type="Proteomes" id="UP000001058">
    <property type="component" value="Unassembled WGS sequence"/>
</dbReference>
<keyword evidence="2" id="KW-1185">Reference proteome</keyword>
<dbReference type="KEGG" id="vcn:VOLCADRAFT_120315"/>
<evidence type="ECO:0000313" key="2">
    <source>
        <dbReference type="Proteomes" id="UP000001058"/>
    </source>
</evidence>
<evidence type="ECO:0000313" key="1">
    <source>
        <dbReference type="EMBL" id="EFJ52388.1"/>
    </source>
</evidence>
<accession>D8TJK5</accession>
<dbReference type="InParanoid" id="D8TJK5"/>
<sequence length="546" mass="60472">MLLAGSHRLSCTQHKCYTLMSRHAVRVRATTNTSHQVLESTLTSDCYTRDPQLQTALDDLFADTIDKGHRRVQKADIAHHTERIEQLGKRLGLNRIKPEWNDGAFRGLLTSITTGINEEDQCTLARLTFGQVGPPDLMVELDQAEAAGLHGEPDQLKGPLANIPDNPARGYALVTYFKILSNGVFGRMTARARYDLDEEDTTKLHVTFTGLLLEPATSDAQSLALWRDALGECNPSMFTYNLRRSYSFHRTPQQGPDGSIVVDLKVQPRAWTRYLVMEPDLNLGLSMRGSLMAALEELFAVTVRKGLRRFQKEDIQHHIERIAELGCRLGLNRVNPQWNNGTFLQILTTTTSGVSIGEVCSLQRLTFGQVRPADLQVELGDAFQVGRGGTAGNASSPRSLHFLCDCAGQKTPGAVSAIRGQVPGVEGSAVNAYALNTYFKIVQNGVEGTMAPEGLYDTDEAEPSRLRVTFSGFKVSPERQDAQSLALWRETLEGHNPEMDEHGVIRIVFPKPIRATIEYILMEPDLHMHLGASGDFTAVQRQQQPN</sequence>
<gene>
    <name evidence="1" type="ORF">VOLCADRAFT_120315</name>
</gene>
<dbReference type="EMBL" id="GL378324">
    <property type="protein sequence ID" value="EFJ52388.1"/>
    <property type="molecule type" value="Genomic_DNA"/>
</dbReference>
<reference evidence="1 2" key="1">
    <citation type="journal article" date="2010" name="Science">
        <title>Genomic analysis of organismal complexity in the multicellular green alga Volvox carteri.</title>
        <authorList>
            <person name="Prochnik S.E."/>
            <person name="Umen J."/>
            <person name="Nedelcu A.M."/>
            <person name="Hallmann A."/>
            <person name="Miller S.M."/>
            <person name="Nishii I."/>
            <person name="Ferris P."/>
            <person name="Kuo A."/>
            <person name="Mitros T."/>
            <person name="Fritz-Laylin L.K."/>
            <person name="Hellsten U."/>
            <person name="Chapman J."/>
            <person name="Simakov O."/>
            <person name="Rensing S.A."/>
            <person name="Terry A."/>
            <person name="Pangilinan J."/>
            <person name="Kapitonov V."/>
            <person name="Jurka J."/>
            <person name="Salamov A."/>
            <person name="Shapiro H."/>
            <person name="Schmutz J."/>
            <person name="Grimwood J."/>
            <person name="Lindquist E."/>
            <person name="Lucas S."/>
            <person name="Grigoriev I.V."/>
            <person name="Schmitt R."/>
            <person name="Kirk D."/>
            <person name="Rokhsar D.S."/>
        </authorList>
    </citation>
    <scope>NUCLEOTIDE SEQUENCE [LARGE SCALE GENOMIC DNA]</scope>
    <source>
        <strain evidence="2">f. Nagariensis / Eve</strain>
    </source>
</reference>
<dbReference type="GeneID" id="9617778"/>
<dbReference type="AlphaFoldDB" id="D8TJK5"/>